<feature type="transmembrane region" description="Helical" evidence="1">
    <location>
        <begin position="35"/>
        <end position="54"/>
    </location>
</feature>
<dbReference type="Proteomes" id="UP000000328">
    <property type="component" value="Chromosome"/>
</dbReference>
<dbReference type="HOGENOM" id="CLU_2044771_0_0_11"/>
<keyword evidence="1" id="KW-1133">Transmembrane helix</keyword>
<feature type="transmembrane region" description="Helical" evidence="1">
    <location>
        <begin position="75"/>
        <end position="94"/>
    </location>
</feature>
<protein>
    <submittedName>
        <fullName evidence="2">Uncharacterized protein</fullName>
    </submittedName>
</protein>
<keyword evidence="1" id="KW-0472">Membrane</keyword>
<dbReference type="KEGG" id="amd:AMED_5823"/>
<evidence type="ECO:0000313" key="3">
    <source>
        <dbReference type="Proteomes" id="UP000000328"/>
    </source>
</evidence>
<sequence>MRYSLAAAFLAIFVAGRISDRACLRRTERGSEVVLAAVGLTVAAVASPVLAAAPGRSPRVGHRLLTCLTATERRMWRFIMIIAFAVTMVFVTIGRSNVDLDETPGSIRIGPAGAAHVAQS</sequence>
<dbReference type="AlphaFoldDB" id="A0A0H3DD53"/>
<reference evidence="2 3" key="1">
    <citation type="journal article" date="2010" name="Cell Res.">
        <title>Complete genome sequence of the rifamycin SV-producing Amycolatopsis mediterranei U32 revealed its genetic characteristics in phylogeny and metabolism.</title>
        <authorList>
            <person name="Zhao W."/>
            <person name="Zhong Y."/>
            <person name="Yuan H."/>
            <person name="Wang J."/>
            <person name="Zheng H."/>
            <person name="Wang Y."/>
            <person name="Cen X."/>
            <person name="Xu F."/>
            <person name="Bai J."/>
            <person name="Han X."/>
            <person name="Lu G."/>
            <person name="Zhu Y."/>
            <person name="Shao Z."/>
            <person name="Yan H."/>
            <person name="Li C."/>
            <person name="Peng N."/>
            <person name="Zhang Z."/>
            <person name="Zhang Y."/>
            <person name="Lin W."/>
            <person name="Fan Y."/>
            <person name="Qin Z."/>
            <person name="Hu Y."/>
            <person name="Zhu B."/>
            <person name="Wang S."/>
            <person name="Ding X."/>
            <person name="Zhao G.P."/>
        </authorList>
    </citation>
    <scope>NUCLEOTIDE SEQUENCE [LARGE SCALE GENOMIC DNA]</scope>
    <source>
        <strain evidence="3">U-32</strain>
    </source>
</reference>
<accession>A0A0H3DD53</accession>
<name>A0A0H3DD53_AMYMU</name>
<gene>
    <name evidence="2" type="ordered locus">AMED_5823</name>
</gene>
<organism evidence="2 3">
    <name type="scientific">Amycolatopsis mediterranei (strain U-32)</name>
    <dbReference type="NCBI Taxonomy" id="749927"/>
    <lineage>
        <taxon>Bacteria</taxon>
        <taxon>Bacillati</taxon>
        <taxon>Actinomycetota</taxon>
        <taxon>Actinomycetes</taxon>
        <taxon>Pseudonocardiales</taxon>
        <taxon>Pseudonocardiaceae</taxon>
        <taxon>Amycolatopsis</taxon>
    </lineage>
</organism>
<evidence type="ECO:0000313" key="2">
    <source>
        <dbReference type="EMBL" id="ADJ47569.1"/>
    </source>
</evidence>
<proteinExistence type="predicted"/>
<keyword evidence="1" id="KW-0812">Transmembrane</keyword>
<dbReference type="EMBL" id="CP002000">
    <property type="protein sequence ID" value="ADJ47569.1"/>
    <property type="molecule type" value="Genomic_DNA"/>
</dbReference>
<evidence type="ECO:0000256" key="1">
    <source>
        <dbReference type="SAM" id="Phobius"/>
    </source>
</evidence>